<dbReference type="PANTHER" id="PTHR23028:SF53">
    <property type="entry name" value="ACYL_TRANSF_3 DOMAIN-CONTAINING PROTEIN"/>
    <property type="match status" value="1"/>
</dbReference>
<dbReference type="EMBL" id="LT629690">
    <property type="protein sequence ID" value="SDE64102.1"/>
    <property type="molecule type" value="Genomic_DNA"/>
</dbReference>
<keyword evidence="3" id="KW-0808">Transferase</keyword>
<feature type="domain" description="Acyltransferase 3" evidence="2">
    <location>
        <begin position="11"/>
        <end position="348"/>
    </location>
</feature>
<dbReference type="AlphaFoldDB" id="A0A1G7EKD0"/>
<keyword evidence="4" id="KW-1185">Reference proteome</keyword>
<feature type="transmembrane region" description="Helical" evidence="1">
    <location>
        <begin position="132"/>
        <end position="154"/>
    </location>
</feature>
<dbReference type="Pfam" id="PF01757">
    <property type="entry name" value="Acyl_transf_3"/>
    <property type="match status" value="1"/>
</dbReference>
<evidence type="ECO:0000256" key="1">
    <source>
        <dbReference type="SAM" id="Phobius"/>
    </source>
</evidence>
<dbReference type="Proteomes" id="UP000182427">
    <property type="component" value="Chromosome I"/>
</dbReference>
<dbReference type="OrthoDB" id="9796461at2"/>
<organism evidence="3 4">
    <name type="scientific">Terriglobus roseus</name>
    <dbReference type="NCBI Taxonomy" id="392734"/>
    <lineage>
        <taxon>Bacteria</taxon>
        <taxon>Pseudomonadati</taxon>
        <taxon>Acidobacteriota</taxon>
        <taxon>Terriglobia</taxon>
        <taxon>Terriglobales</taxon>
        <taxon>Acidobacteriaceae</taxon>
        <taxon>Terriglobus</taxon>
    </lineage>
</organism>
<dbReference type="GO" id="GO:0016787">
    <property type="term" value="F:hydrolase activity"/>
    <property type="evidence" value="ECO:0007669"/>
    <property type="project" value="UniProtKB-KW"/>
</dbReference>
<dbReference type="InterPro" id="IPR050879">
    <property type="entry name" value="Acyltransferase_3"/>
</dbReference>
<keyword evidence="1" id="KW-1133">Transmembrane helix</keyword>
<evidence type="ECO:0000259" key="2">
    <source>
        <dbReference type="Pfam" id="PF01757"/>
    </source>
</evidence>
<feature type="transmembrane region" description="Helical" evidence="1">
    <location>
        <begin position="166"/>
        <end position="183"/>
    </location>
</feature>
<keyword evidence="1" id="KW-0472">Membrane</keyword>
<feature type="transmembrane region" description="Helical" evidence="1">
    <location>
        <begin position="230"/>
        <end position="250"/>
    </location>
</feature>
<evidence type="ECO:0000313" key="4">
    <source>
        <dbReference type="Proteomes" id="UP000182427"/>
    </source>
</evidence>
<feature type="transmembrane region" description="Helical" evidence="1">
    <location>
        <begin position="195"/>
        <end position="218"/>
    </location>
</feature>
<dbReference type="RefSeq" id="WP_083343359.1">
    <property type="nucleotide sequence ID" value="NZ_LT629690.1"/>
</dbReference>
<feature type="transmembrane region" description="Helical" evidence="1">
    <location>
        <begin position="292"/>
        <end position="311"/>
    </location>
</feature>
<feature type="transmembrane region" description="Helical" evidence="1">
    <location>
        <begin position="262"/>
        <end position="280"/>
    </location>
</feature>
<dbReference type="GO" id="GO:0009103">
    <property type="term" value="P:lipopolysaccharide biosynthetic process"/>
    <property type="evidence" value="ECO:0007669"/>
    <property type="project" value="TreeGrafter"/>
</dbReference>
<feature type="transmembrane region" description="Helical" evidence="1">
    <location>
        <begin position="86"/>
        <end position="105"/>
    </location>
</feature>
<reference evidence="3 4" key="1">
    <citation type="submission" date="2016-10" db="EMBL/GenBank/DDBJ databases">
        <authorList>
            <person name="de Groot N.N."/>
        </authorList>
    </citation>
    <scope>NUCLEOTIDE SEQUENCE [LARGE SCALE GENOMIC DNA]</scope>
    <source>
        <strain evidence="3 4">GAS232</strain>
    </source>
</reference>
<keyword evidence="1" id="KW-0812">Transmembrane</keyword>
<dbReference type="GO" id="GO:0016020">
    <property type="term" value="C:membrane"/>
    <property type="evidence" value="ECO:0007669"/>
    <property type="project" value="TreeGrafter"/>
</dbReference>
<keyword evidence="3" id="KW-0378">Hydrolase</keyword>
<gene>
    <name evidence="3" type="ORF">SAMN05444167_0012</name>
</gene>
<proteinExistence type="predicted"/>
<evidence type="ECO:0000313" key="3">
    <source>
        <dbReference type="EMBL" id="SDE64102.1"/>
    </source>
</evidence>
<feature type="transmembrane region" description="Helical" evidence="1">
    <location>
        <begin position="44"/>
        <end position="66"/>
    </location>
</feature>
<feature type="transmembrane region" description="Helical" evidence="1">
    <location>
        <begin position="331"/>
        <end position="352"/>
    </location>
</feature>
<keyword evidence="3" id="KW-0012">Acyltransferase</keyword>
<accession>A0A1G7EKD0</accession>
<sequence length="381" mass="42953">MTSNASIVRLHGLDTLRAFAVLVVVLYHLTIFGELPQTLLPVTYYGFMGVDLFFVLSGFLIGRQLLKPYLCGKRPSIREFYLRRAYRILPAYFVVVALYFLVPAWRDYPQLPPLWKFLTFTMNFGFTFSTRAFSHAWSLCVEEHFYLVLPWLVLLMMRKPSMAKTIALIACVVTGGIALRWWLVLQYPDAVYERVYYPTYARLDGLLVGVCLASVHAFRPVWWKAWMRRGHLLFAAGVACIAAVVCMFRGLDLGSDTGPAKWGVIVGFPLLSLGLGMVTASAMSDNGWLARIRVPGVEMLATLAFSLYLTHKPVGHFVMLHAPRIAEPHGPASWLMYAVACLGAALVLHVAVERPALWLRDRALQKQPRELDAEMRVDPAL</sequence>
<feature type="transmembrane region" description="Helical" evidence="1">
    <location>
        <begin position="12"/>
        <end position="32"/>
    </location>
</feature>
<dbReference type="PANTHER" id="PTHR23028">
    <property type="entry name" value="ACETYLTRANSFERASE"/>
    <property type="match status" value="1"/>
</dbReference>
<dbReference type="GO" id="GO:0016747">
    <property type="term" value="F:acyltransferase activity, transferring groups other than amino-acyl groups"/>
    <property type="evidence" value="ECO:0007669"/>
    <property type="project" value="InterPro"/>
</dbReference>
<dbReference type="InterPro" id="IPR002656">
    <property type="entry name" value="Acyl_transf_3_dom"/>
</dbReference>
<name>A0A1G7EKD0_9BACT</name>
<protein>
    <submittedName>
        <fullName evidence="3">Peptidoglycan/LPS O-acetylase OafA/YrhL, contains acyltransferase and SGNH-hydrolase domains</fullName>
    </submittedName>
</protein>